<dbReference type="SUPFAM" id="SSF56059">
    <property type="entry name" value="Glutathione synthetase ATP-binding domain-like"/>
    <property type="match status" value="1"/>
</dbReference>
<dbReference type="GO" id="GO:0005524">
    <property type="term" value="F:ATP binding"/>
    <property type="evidence" value="ECO:0007669"/>
    <property type="project" value="UniProtKB-UniRule"/>
</dbReference>
<keyword evidence="7 12" id="KW-0658">Purine biosynthesis</keyword>
<comment type="cofactor">
    <cofactor evidence="2">
        <name>Mg(2+)</name>
        <dbReference type="ChEBI" id="CHEBI:18420"/>
    </cofactor>
</comment>
<evidence type="ECO:0000256" key="12">
    <source>
        <dbReference type="HAMAP-Rule" id="MF_00138"/>
    </source>
</evidence>
<dbReference type="GO" id="GO:0009113">
    <property type="term" value="P:purine nucleobase biosynthetic process"/>
    <property type="evidence" value="ECO:0007669"/>
    <property type="project" value="InterPro"/>
</dbReference>
<evidence type="ECO:0000256" key="2">
    <source>
        <dbReference type="ARBA" id="ARBA00001946"/>
    </source>
</evidence>
<evidence type="ECO:0000256" key="13">
    <source>
        <dbReference type="PROSITE-ProRule" id="PRU00409"/>
    </source>
</evidence>
<evidence type="ECO:0000313" key="16">
    <source>
        <dbReference type="Proteomes" id="UP000230000"/>
    </source>
</evidence>
<evidence type="ECO:0000256" key="7">
    <source>
        <dbReference type="ARBA" id="ARBA00022755"/>
    </source>
</evidence>
<dbReference type="Pfam" id="PF01071">
    <property type="entry name" value="GARS_A"/>
    <property type="match status" value="1"/>
</dbReference>
<evidence type="ECO:0000256" key="4">
    <source>
        <dbReference type="ARBA" id="ARBA00013255"/>
    </source>
</evidence>
<accession>A0A2M9CT96</accession>
<evidence type="ECO:0000256" key="3">
    <source>
        <dbReference type="ARBA" id="ARBA00005174"/>
    </source>
</evidence>
<dbReference type="InterPro" id="IPR020561">
    <property type="entry name" value="PRibGlycinamid_synth_ATP-grasp"/>
</dbReference>
<evidence type="ECO:0000256" key="10">
    <source>
        <dbReference type="ARBA" id="ARBA00042242"/>
    </source>
</evidence>
<sequence>MKPFSLQKKMRILILGSGGREHALAWKLSRSKYCDGLYVAPGNAGTAQIAENVSLSPLAFAEIENFCREHHIDVVVPGSEDALVAGIADVLPRAAGLQSVRVVGPSQAAARLEGSKAFAKAFMQRYGIPTASYRVFRQDELEAGKAYLRHHPMPVVLKADGLAAGKGVLICNDTDEAVTQLEEMLAHEKFGEASRQVVVEQYLSGVEVSVFLFTDGQHYVLLPEAKDYKRVGEGDTGLNTGGMGAVSPVPFADAAFLQKVETRIIRPTLAGMQQEGCPYQGFLFLGLMSVNGDPYVIEYNCRLGDPETEAILPRIRNDLMEVILQAQQGRLEQVQLVLTEEHALTVVLASGGYPGTYRKGLPVQLPGDIPEGSFLFHAGTSRQEGRMVTSGGRVLAITSLGKDLHTAREKSLKLAEAVNFEGKYFRRDIGWEFL</sequence>
<dbReference type="Proteomes" id="UP000230000">
    <property type="component" value="Unassembled WGS sequence"/>
</dbReference>
<dbReference type="InterPro" id="IPR000115">
    <property type="entry name" value="PRibGlycinamide_synth"/>
</dbReference>
<dbReference type="UniPathway" id="UPA00074">
    <property type="reaction ID" value="UER00125"/>
</dbReference>
<dbReference type="GO" id="GO:0004637">
    <property type="term" value="F:phosphoribosylamine-glycine ligase activity"/>
    <property type="evidence" value="ECO:0007669"/>
    <property type="project" value="UniProtKB-UniRule"/>
</dbReference>
<comment type="similarity">
    <text evidence="9 12">Belongs to the GARS family.</text>
</comment>
<dbReference type="InterPro" id="IPR037123">
    <property type="entry name" value="PRibGlycinamide_synth_C_sf"/>
</dbReference>
<dbReference type="Gene3D" id="3.40.50.20">
    <property type="match status" value="1"/>
</dbReference>
<feature type="domain" description="ATP-grasp" evidence="14">
    <location>
        <begin position="120"/>
        <end position="328"/>
    </location>
</feature>
<dbReference type="PANTHER" id="PTHR43472">
    <property type="entry name" value="PHOSPHORIBOSYLAMINE--GLYCINE LIGASE"/>
    <property type="match status" value="1"/>
</dbReference>
<dbReference type="InterPro" id="IPR020560">
    <property type="entry name" value="PRibGlycinamide_synth_C-dom"/>
</dbReference>
<dbReference type="PROSITE" id="PS50975">
    <property type="entry name" value="ATP_GRASP"/>
    <property type="match status" value="1"/>
</dbReference>
<dbReference type="InterPro" id="IPR011761">
    <property type="entry name" value="ATP-grasp"/>
</dbReference>
<dbReference type="EC" id="6.3.4.13" evidence="4 12"/>
<evidence type="ECO:0000256" key="8">
    <source>
        <dbReference type="ARBA" id="ARBA00022840"/>
    </source>
</evidence>
<keyword evidence="8 13" id="KW-0067">ATP-binding</keyword>
<comment type="cofactor">
    <cofactor evidence="1">
        <name>Mn(2+)</name>
        <dbReference type="ChEBI" id="CHEBI:29035"/>
    </cofactor>
</comment>
<dbReference type="GO" id="GO:0046872">
    <property type="term" value="F:metal ion binding"/>
    <property type="evidence" value="ECO:0007669"/>
    <property type="project" value="InterPro"/>
</dbReference>
<dbReference type="FunFam" id="3.90.600.10:FF:000001">
    <property type="entry name" value="Trifunctional purine biosynthetic protein adenosine-3"/>
    <property type="match status" value="1"/>
</dbReference>
<dbReference type="PANTHER" id="PTHR43472:SF1">
    <property type="entry name" value="PHOSPHORIBOSYLAMINE--GLYCINE LIGASE, CHLOROPLASTIC"/>
    <property type="match status" value="1"/>
</dbReference>
<dbReference type="InterPro" id="IPR020559">
    <property type="entry name" value="PRibGlycinamide_synth_CS"/>
</dbReference>
<evidence type="ECO:0000256" key="6">
    <source>
        <dbReference type="ARBA" id="ARBA00022741"/>
    </source>
</evidence>
<dbReference type="Pfam" id="PF02844">
    <property type="entry name" value="GARS_N"/>
    <property type="match status" value="1"/>
</dbReference>
<comment type="catalytic activity">
    <reaction evidence="12">
        <text>5-phospho-beta-D-ribosylamine + glycine + ATP = N(1)-(5-phospho-beta-D-ribosyl)glycinamide + ADP + phosphate + H(+)</text>
        <dbReference type="Rhea" id="RHEA:17453"/>
        <dbReference type="ChEBI" id="CHEBI:15378"/>
        <dbReference type="ChEBI" id="CHEBI:30616"/>
        <dbReference type="ChEBI" id="CHEBI:43474"/>
        <dbReference type="ChEBI" id="CHEBI:57305"/>
        <dbReference type="ChEBI" id="CHEBI:58681"/>
        <dbReference type="ChEBI" id="CHEBI:143788"/>
        <dbReference type="ChEBI" id="CHEBI:456216"/>
        <dbReference type="EC" id="6.3.4.13"/>
    </reaction>
</comment>
<proteinExistence type="inferred from homology"/>
<reference evidence="15 16" key="1">
    <citation type="submission" date="2017-11" db="EMBL/GenBank/DDBJ databases">
        <title>Genomic Encyclopedia of Archaeal and Bacterial Type Strains, Phase II (KMG-II): From Individual Species to Whole Genera.</title>
        <authorList>
            <person name="Goeker M."/>
        </authorList>
    </citation>
    <scope>NUCLEOTIDE SEQUENCE [LARGE SCALE GENOMIC DNA]</scope>
    <source>
        <strain evidence="15 16">DSM 27268</strain>
    </source>
</reference>
<dbReference type="HAMAP" id="MF_00138">
    <property type="entry name" value="GARS"/>
    <property type="match status" value="1"/>
</dbReference>
<comment type="pathway">
    <text evidence="3 12">Purine metabolism; IMP biosynthesis via de novo pathway; N(1)-(5-phospho-D-ribosyl)glycinamide from 5-phospho-alpha-D-ribose 1-diphosphate: step 2/2.</text>
</comment>
<dbReference type="EMBL" id="PGFG01000001">
    <property type="protein sequence ID" value="PJJ75091.1"/>
    <property type="molecule type" value="Genomic_DNA"/>
</dbReference>
<dbReference type="SMART" id="SM01210">
    <property type="entry name" value="GARS_C"/>
    <property type="match status" value="1"/>
</dbReference>
<protein>
    <recommendedName>
        <fullName evidence="4 12">Phosphoribosylamine--glycine ligase</fullName>
        <ecNumber evidence="4 12">6.3.4.13</ecNumber>
    </recommendedName>
    <alternativeName>
        <fullName evidence="12">GARS</fullName>
    </alternativeName>
    <alternativeName>
        <fullName evidence="10 12">Glycinamide ribonucleotide synthetase</fullName>
    </alternativeName>
    <alternativeName>
        <fullName evidence="11 12">Phosphoribosylglycinamide synthetase</fullName>
    </alternativeName>
</protein>
<evidence type="ECO:0000256" key="5">
    <source>
        <dbReference type="ARBA" id="ARBA00022598"/>
    </source>
</evidence>
<keyword evidence="16" id="KW-1185">Reference proteome</keyword>
<dbReference type="InterPro" id="IPR020562">
    <property type="entry name" value="PRibGlycinamide_synth_N"/>
</dbReference>
<evidence type="ECO:0000256" key="1">
    <source>
        <dbReference type="ARBA" id="ARBA00001936"/>
    </source>
</evidence>
<dbReference type="AlphaFoldDB" id="A0A2M9CT96"/>
<dbReference type="RefSeq" id="WP_245860615.1">
    <property type="nucleotide sequence ID" value="NZ_PGFG01000001.1"/>
</dbReference>
<keyword evidence="6 13" id="KW-0547">Nucleotide-binding</keyword>
<dbReference type="GO" id="GO:0006189">
    <property type="term" value="P:'de novo' IMP biosynthetic process"/>
    <property type="evidence" value="ECO:0007669"/>
    <property type="project" value="UniProtKB-UniRule"/>
</dbReference>
<dbReference type="InterPro" id="IPR016185">
    <property type="entry name" value="PreATP-grasp_dom_sf"/>
</dbReference>
<evidence type="ECO:0000313" key="15">
    <source>
        <dbReference type="EMBL" id="PJJ75091.1"/>
    </source>
</evidence>
<organism evidence="15 16">
    <name type="scientific">Thermoflavifilum aggregans</name>
    <dbReference type="NCBI Taxonomy" id="454188"/>
    <lineage>
        <taxon>Bacteria</taxon>
        <taxon>Pseudomonadati</taxon>
        <taxon>Bacteroidota</taxon>
        <taxon>Chitinophagia</taxon>
        <taxon>Chitinophagales</taxon>
        <taxon>Chitinophagaceae</taxon>
        <taxon>Thermoflavifilum</taxon>
    </lineage>
</organism>
<dbReference type="InterPro" id="IPR013815">
    <property type="entry name" value="ATP_grasp_subdomain_1"/>
</dbReference>
<gene>
    <name evidence="12" type="primary">purD</name>
    <name evidence="15" type="ORF">BXY57_0660</name>
</gene>
<comment type="caution">
    <text evidence="15">The sequence shown here is derived from an EMBL/GenBank/DDBJ whole genome shotgun (WGS) entry which is preliminary data.</text>
</comment>
<evidence type="ECO:0000256" key="11">
    <source>
        <dbReference type="ARBA" id="ARBA00042864"/>
    </source>
</evidence>
<dbReference type="Gene3D" id="3.30.1490.20">
    <property type="entry name" value="ATP-grasp fold, A domain"/>
    <property type="match status" value="1"/>
</dbReference>
<dbReference type="Pfam" id="PF02843">
    <property type="entry name" value="GARS_C"/>
    <property type="match status" value="1"/>
</dbReference>
<dbReference type="SUPFAM" id="SSF51246">
    <property type="entry name" value="Rudiment single hybrid motif"/>
    <property type="match status" value="1"/>
</dbReference>
<dbReference type="SMART" id="SM01209">
    <property type="entry name" value="GARS_A"/>
    <property type="match status" value="1"/>
</dbReference>
<evidence type="ECO:0000256" key="9">
    <source>
        <dbReference type="ARBA" id="ARBA00038345"/>
    </source>
</evidence>
<dbReference type="InterPro" id="IPR011054">
    <property type="entry name" value="Rudment_hybrid_motif"/>
</dbReference>
<dbReference type="NCBIfam" id="TIGR00877">
    <property type="entry name" value="purD"/>
    <property type="match status" value="1"/>
</dbReference>
<evidence type="ECO:0000259" key="14">
    <source>
        <dbReference type="PROSITE" id="PS50975"/>
    </source>
</evidence>
<keyword evidence="5 12" id="KW-0436">Ligase</keyword>
<dbReference type="Gene3D" id="3.30.470.20">
    <property type="entry name" value="ATP-grasp fold, B domain"/>
    <property type="match status" value="1"/>
</dbReference>
<dbReference type="Gene3D" id="3.90.600.10">
    <property type="entry name" value="Phosphoribosylglycinamide synthetase, C-terminal domain"/>
    <property type="match status" value="1"/>
</dbReference>
<name>A0A2M9CT96_9BACT</name>
<dbReference type="PROSITE" id="PS00184">
    <property type="entry name" value="GARS"/>
    <property type="match status" value="1"/>
</dbReference>
<dbReference type="SUPFAM" id="SSF52440">
    <property type="entry name" value="PreATP-grasp domain"/>
    <property type="match status" value="1"/>
</dbReference>